<accession>A0A8E2EXC0</accession>
<feature type="domain" description="DUF7708" evidence="1">
    <location>
        <begin position="3"/>
        <end position="82"/>
    </location>
</feature>
<name>A0A8E2EXC0_9PEZI</name>
<dbReference type="Proteomes" id="UP000250140">
    <property type="component" value="Unassembled WGS sequence"/>
</dbReference>
<reference evidence="2 3" key="1">
    <citation type="journal article" date="2016" name="Nat. Commun.">
        <title>Ectomycorrhizal ecology is imprinted in the genome of the dominant symbiotic fungus Cenococcum geophilum.</title>
        <authorList>
            <consortium name="DOE Joint Genome Institute"/>
            <person name="Peter M."/>
            <person name="Kohler A."/>
            <person name="Ohm R.A."/>
            <person name="Kuo A."/>
            <person name="Krutzmann J."/>
            <person name="Morin E."/>
            <person name="Arend M."/>
            <person name="Barry K.W."/>
            <person name="Binder M."/>
            <person name="Choi C."/>
            <person name="Clum A."/>
            <person name="Copeland A."/>
            <person name="Grisel N."/>
            <person name="Haridas S."/>
            <person name="Kipfer T."/>
            <person name="LaButti K."/>
            <person name="Lindquist E."/>
            <person name="Lipzen A."/>
            <person name="Maire R."/>
            <person name="Meier B."/>
            <person name="Mihaltcheva S."/>
            <person name="Molinier V."/>
            <person name="Murat C."/>
            <person name="Poggeler S."/>
            <person name="Quandt C.A."/>
            <person name="Sperisen C."/>
            <person name="Tritt A."/>
            <person name="Tisserant E."/>
            <person name="Crous P.W."/>
            <person name="Henrissat B."/>
            <person name="Nehls U."/>
            <person name="Egli S."/>
            <person name="Spatafora J.W."/>
            <person name="Grigoriev I.V."/>
            <person name="Martin F.M."/>
        </authorList>
    </citation>
    <scope>NUCLEOTIDE SEQUENCE [LARGE SCALE GENOMIC DNA]</scope>
    <source>
        <strain evidence="2 3">CBS 207.34</strain>
    </source>
</reference>
<keyword evidence="3" id="KW-1185">Reference proteome</keyword>
<dbReference type="EMBL" id="KV750055">
    <property type="protein sequence ID" value="OCL06501.1"/>
    <property type="molecule type" value="Genomic_DNA"/>
</dbReference>
<dbReference type="AlphaFoldDB" id="A0A8E2EXC0"/>
<evidence type="ECO:0000313" key="2">
    <source>
        <dbReference type="EMBL" id="OCL06501.1"/>
    </source>
</evidence>
<evidence type="ECO:0000259" key="1">
    <source>
        <dbReference type="Pfam" id="PF24809"/>
    </source>
</evidence>
<proteinExistence type="predicted"/>
<evidence type="ECO:0000313" key="3">
    <source>
        <dbReference type="Proteomes" id="UP000250140"/>
    </source>
</evidence>
<protein>
    <recommendedName>
        <fullName evidence="1">DUF7708 domain-containing protein</fullName>
    </recommendedName>
</protein>
<gene>
    <name evidence="2" type="ORF">AOQ84DRAFT_296891</name>
</gene>
<sequence length="85" mass="9718">TLDAHSAIFKVFPSDDKYISVFCGSLKMLTQASVNHIRYAEELSRALDKISERMMLVITITGIMNTERVRTQVAKLYAKVFENFD</sequence>
<feature type="non-terminal residue" evidence="2">
    <location>
        <position position="1"/>
    </location>
</feature>
<dbReference type="Pfam" id="PF24809">
    <property type="entry name" value="DUF7708"/>
    <property type="match status" value="1"/>
</dbReference>
<dbReference type="InterPro" id="IPR056125">
    <property type="entry name" value="DUF7708"/>
</dbReference>
<dbReference type="OrthoDB" id="4840035at2759"/>
<organism evidence="2 3">
    <name type="scientific">Glonium stellatum</name>
    <dbReference type="NCBI Taxonomy" id="574774"/>
    <lineage>
        <taxon>Eukaryota</taxon>
        <taxon>Fungi</taxon>
        <taxon>Dikarya</taxon>
        <taxon>Ascomycota</taxon>
        <taxon>Pezizomycotina</taxon>
        <taxon>Dothideomycetes</taxon>
        <taxon>Pleosporomycetidae</taxon>
        <taxon>Gloniales</taxon>
        <taxon>Gloniaceae</taxon>
        <taxon>Glonium</taxon>
    </lineage>
</organism>